<dbReference type="PANTHER" id="PTHR46481">
    <property type="entry name" value="ZINC FINGER BED DOMAIN-CONTAINING PROTEIN 4"/>
    <property type="match status" value="1"/>
</dbReference>
<feature type="compositionally biased region" description="Acidic residues" evidence="10">
    <location>
        <begin position="1"/>
        <end position="10"/>
    </location>
</feature>
<keyword evidence="12" id="KW-0496">Mitochondrion</keyword>
<evidence type="ECO:0000256" key="10">
    <source>
        <dbReference type="SAM" id="MobiDB-lite"/>
    </source>
</evidence>
<dbReference type="GO" id="GO:0046983">
    <property type="term" value="F:protein dimerization activity"/>
    <property type="evidence" value="ECO:0007669"/>
    <property type="project" value="InterPro"/>
</dbReference>
<dbReference type="InterPro" id="IPR052035">
    <property type="entry name" value="ZnF_BED_domain_contain"/>
</dbReference>
<reference evidence="12 13" key="1">
    <citation type="submission" date="2018-03" db="EMBL/GenBank/DDBJ databases">
        <authorList>
            <person name="Fogelqvist J."/>
        </authorList>
    </citation>
    <scope>NUCLEOTIDE SEQUENCE [LARGE SCALE GENOMIC DNA]</scope>
</reference>
<gene>
    <name evidence="12" type="ORF">PLBR_LOCUS6771</name>
</gene>
<evidence type="ECO:0000256" key="2">
    <source>
        <dbReference type="ARBA" id="ARBA00022723"/>
    </source>
</evidence>
<accession>A0A3P3YHA1</accession>
<comment type="subcellular location">
    <subcellularLocation>
        <location evidence="1">Nucleus</location>
    </subcellularLocation>
</comment>
<evidence type="ECO:0000313" key="12">
    <source>
        <dbReference type="EMBL" id="SPQ99556.1"/>
    </source>
</evidence>
<feature type="region of interest" description="Disordered" evidence="10">
    <location>
        <begin position="1"/>
        <end position="39"/>
    </location>
</feature>
<evidence type="ECO:0000256" key="3">
    <source>
        <dbReference type="ARBA" id="ARBA00022771"/>
    </source>
</evidence>
<dbReference type="SUPFAM" id="SSF53098">
    <property type="entry name" value="Ribonuclease H-like"/>
    <property type="match status" value="1"/>
</dbReference>
<geneLocation type="mitochondrion" evidence="12"/>
<dbReference type="InterPro" id="IPR003656">
    <property type="entry name" value="Znf_BED"/>
</dbReference>
<dbReference type="Pfam" id="PF02892">
    <property type="entry name" value="zf-BED"/>
    <property type="match status" value="1"/>
</dbReference>
<dbReference type="Pfam" id="PF05699">
    <property type="entry name" value="Dimer_Tnp_hAT"/>
    <property type="match status" value="1"/>
</dbReference>
<feature type="compositionally biased region" description="Basic and acidic residues" evidence="10">
    <location>
        <begin position="27"/>
        <end position="39"/>
    </location>
</feature>
<sequence>MSSCADEDGDVVVVDEANGETQPQSDVEARAPKSDVEARAPKSDVWAHIEEFDERGSVKWRCKHCTVAKTSKVWNTKNTFTFREHLKRKHPGFYQPDARQTKLTDGFVMSKRKEVDRLKIDRARVDQINTNLLGFIINASQAFSVVEQEDFVEFCASMEPGYTLPSRTTVRDVWVLERWWQTRDRVRAIVNSATKDRRCSITTDMRTSAAKRGYMAITLHYLNDEWEMVSIVIGFVRVLYPHTADRLAAALFRSIFEFSPDLLKSIWTITTDNASTNPAMAAEYNNMLIDYLSMRNDDANGETADDEALDVFLDASLDYDDESTRVSLVRRFAHVLQVAIKDGLQKVTPVDMAIGRIRDTVKKITDSPKLLEAFQDICTELNVMSTDPVLDCETRWNSTFDMLKSAIRLRRPIEELLKRIRESRNGYTKFTINPRDTLAKAIGDITWNPIRDLCDFLEPFKDATELMSGSSYPWTGFRSQHAKKFATVVKDKLIAYQSLVLSDHALVASILDPRSKSSLEECGVDIAALKASVITLYEARYRHKFEGDLSHGTKASEDPPRKKSKLFEKFIKSTSSATAVGSTTEPFQSELERWMTHPSMCLSKSSRDACLWFKVNGHMYPRISLMARDYLSVMSTSVPCEQTFSRAGTTVSRGVKSC</sequence>
<evidence type="ECO:0000259" key="11">
    <source>
        <dbReference type="PROSITE" id="PS50808"/>
    </source>
</evidence>
<dbReference type="EMBL" id="OVEO01000012">
    <property type="protein sequence ID" value="SPQ99556.1"/>
    <property type="molecule type" value="Genomic_DNA"/>
</dbReference>
<keyword evidence="2" id="KW-0479">Metal-binding</keyword>
<evidence type="ECO:0000256" key="4">
    <source>
        <dbReference type="ARBA" id="ARBA00022833"/>
    </source>
</evidence>
<dbReference type="InterPro" id="IPR008906">
    <property type="entry name" value="HATC_C_dom"/>
</dbReference>
<dbReference type="PANTHER" id="PTHR46481:SF10">
    <property type="entry name" value="ZINC FINGER BED DOMAIN-CONTAINING PROTEIN 39"/>
    <property type="match status" value="1"/>
</dbReference>
<evidence type="ECO:0000256" key="5">
    <source>
        <dbReference type="ARBA" id="ARBA00023015"/>
    </source>
</evidence>
<dbReference type="GO" id="GO:0005634">
    <property type="term" value="C:nucleus"/>
    <property type="evidence" value="ECO:0007669"/>
    <property type="project" value="UniProtKB-SubCell"/>
</dbReference>
<keyword evidence="6" id="KW-0238">DNA-binding</keyword>
<evidence type="ECO:0000256" key="9">
    <source>
        <dbReference type="PROSITE-ProRule" id="PRU00027"/>
    </source>
</evidence>
<dbReference type="GO" id="GO:0008270">
    <property type="term" value="F:zinc ion binding"/>
    <property type="evidence" value="ECO:0007669"/>
    <property type="project" value="UniProtKB-KW"/>
</dbReference>
<dbReference type="SUPFAM" id="SSF140996">
    <property type="entry name" value="Hermes dimerisation domain"/>
    <property type="match status" value="1"/>
</dbReference>
<keyword evidence="5" id="KW-0805">Transcription regulation</keyword>
<proteinExistence type="predicted"/>
<feature type="domain" description="BED-type" evidence="11">
    <location>
        <begin position="40"/>
        <end position="97"/>
    </location>
</feature>
<evidence type="ECO:0000256" key="1">
    <source>
        <dbReference type="ARBA" id="ARBA00004123"/>
    </source>
</evidence>
<dbReference type="PROSITE" id="PS50808">
    <property type="entry name" value="ZF_BED"/>
    <property type="match status" value="1"/>
</dbReference>
<protein>
    <recommendedName>
        <fullName evidence="11">BED-type domain-containing protein</fullName>
    </recommendedName>
</protein>
<name>A0A3P3YHA1_PLABS</name>
<evidence type="ECO:0000256" key="6">
    <source>
        <dbReference type="ARBA" id="ARBA00023125"/>
    </source>
</evidence>
<dbReference type="AlphaFoldDB" id="A0A3P3YHA1"/>
<keyword evidence="3 9" id="KW-0863">Zinc-finger</keyword>
<evidence type="ECO:0000313" key="13">
    <source>
        <dbReference type="Proteomes" id="UP000290189"/>
    </source>
</evidence>
<dbReference type="Proteomes" id="UP000290189">
    <property type="component" value="Unassembled WGS sequence"/>
</dbReference>
<evidence type="ECO:0000256" key="7">
    <source>
        <dbReference type="ARBA" id="ARBA00023163"/>
    </source>
</evidence>
<keyword evidence="8" id="KW-0539">Nucleus</keyword>
<keyword evidence="4" id="KW-0862">Zinc</keyword>
<organism evidence="12 13">
    <name type="scientific">Plasmodiophora brassicae</name>
    <name type="common">Clubroot disease agent</name>
    <dbReference type="NCBI Taxonomy" id="37360"/>
    <lineage>
        <taxon>Eukaryota</taxon>
        <taxon>Sar</taxon>
        <taxon>Rhizaria</taxon>
        <taxon>Endomyxa</taxon>
        <taxon>Phytomyxea</taxon>
        <taxon>Plasmodiophorida</taxon>
        <taxon>Plasmodiophoridae</taxon>
        <taxon>Plasmodiophora</taxon>
    </lineage>
</organism>
<keyword evidence="7" id="KW-0804">Transcription</keyword>
<dbReference type="InterPro" id="IPR012337">
    <property type="entry name" value="RNaseH-like_sf"/>
</dbReference>
<evidence type="ECO:0000256" key="8">
    <source>
        <dbReference type="ARBA" id="ARBA00023242"/>
    </source>
</evidence>
<dbReference type="GO" id="GO:0003677">
    <property type="term" value="F:DNA binding"/>
    <property type="evidence" value="ECO:0007669"/>
    <property type="project" value="UniProtKB-KW"/>
</dbReference>